<keyword evidence="1" id="KW-0732">Signal</keyword>
<sequence>MVEPDIPYVPEISAKPSLADLLTIESSTSIFYSYARELELSQGLSNKDIRMTLFVPTNKAVMALARKPETMSKLRLRLRTKQYDSYTKTNVERWVSAHIIPEAPIDLEGTHDTLLPGKSITFKPMTKSVKDGGWSRISLEDGIRITGKKEALNGDLYIIDGAISPGSA</sequence>
<comment type="caution">
    <text evidence="3">The sequence shown here is derived from an EMBL/GenBank/DDBJ whole genome shotgun (WGS) entry which is preliminary data.</text>
</comment>
<dbReference type="STRING" id="71717.A0A4Y7TEM2"/>
<organism evidence="3 4">
    <name type="scientific">Coprinellus micaceus</name>
    <name type="common">Glistening ink-cap mushroom</name>
    <name type="synonym">Coprinus micaceus</name>
    <dbReference type="NCBI Taxonomy" id="71717"/>
    <lineage>
        <taxon>Eukaryota</taxon>
        <taxon>Fungi</taxon>
        <taxon>Dikarya</taxon>
        <taxon>Basidiomycota</taxon>
        <taxon>Agaricomycotina</taxon>
        <taxon>Agaricomycetes</taxon>
        <taxon>Agaricomycetidae</taxon>
        <taxon>Agaricales</taxon>
        <taxon>Agaricineae</taxon>
        <taxon>Psathyrellaceae</taxon>
        <taxon>Coprinellus</taxon>
    </lineage>
</organism>
<proteinExistence type="predicted"/>
<dbReference type="EMBL" id="QPFP01000015">
    <property type="protein sequence ID" value="TEB32451.1"/>
    <property type="molecule type" value="Genomic_DNA"/>
</dbReference>
<accession>A0A4Y7TEM2</accession>
<dbReference type="PANTHER" id="PTHR28156:SF1">
    <property type="entry name" value="FAS1 DOMAIN-CONTAINING PROTEIN YDR262W"/>
    <property type="match status" value="1"/>
</dbReference>
<dbReference type="InterPro" id="IPR036378">
    <property type="entry name" value="FAS1_dom_sf"/>
</dbReference>
<dbReference type="PANTHER" id="PTHR28156">
    <property type="entry name" value="FAS1 DOMAIN-CONTAINING PROTEIN YDR262W"/>
    <property type="match status" value="1"/>
</dbReference>
<dbReference type="InterPro" id="IPR040200">
    <property type="entry name" value="Mug57-like"/>
</dbReference>
<keyword evidence="4" id="KW-1185">Reference proteome</keyword>
<dbReference type="InterPro" id="IPR000782">
    <property type="entry name" value="FAS1_domain"/>
</dbReference>
<dbReference type="Proteomes" id="UP000298030">
    <property type="component" value="Unassembled WGS sequence"/>
</dbReference>
<dbReference type="AlphaFoldDB" id="A0A4Y7TEM2"/>
<reference evidence="3 4" key="1">
    <citation type="journal article" date="2019" name="Nat. Ecol. Evol.">
        <title>Megaphylogeny resolves global patterns of mushroom evolution.</title>
        <authorList>
            <person name="Varga T."/>
            <person name="Krizsan K."/>
            <person name="Foldi C."/>
            <person name="Dima B."/>
            <person name="Sanchez-Garcia M."/>
            <person name="Sanchez-Ramirez S."/>
            <person name="Szollosi G.J."/>
            <person name="Szarkandi J.G."/>
            <person name="Papp V."/>
            <person name="Albert L."/>
            <person name="Andreopoulos W."/>
            <person name="Angelini C."/>
            <person name="Antonin V."/>
            <person name="Barry K.W."/>
            <person name="Bougher N.L."/>
            <person name="Buchanan P."/>
            <person name="Buyck B."/>
            <person name="Bense V."/>
            <person name="Catcheside P."/>
            <person name="Chovatia M."/>
            <person name="Cooper J."/>
            <person name="Damon W."/>
            <person name="Desjardin D."/>
            <person name="Finy P."/>
            <person name="Geml J."/>
            <person name="Haridas S."/>
            <person name="Hughes K."/>
            <person name="Justo A."/>
            <person name="Karasinski D."/>
            <person name="Kautmanova I."/>
            <person name="Kiss B."/>
            <person name="Kocsube S."/>
            <person name="Kotiranta H."/>
            <person name="LaButti K.M."/>
            <person name="Lechner B.E."/>
            <person name="Liimatainen K."/>
            <person name="Lipzen A."/>
            <person name="Lukacs Z."/>
            <person name="Mihaltcheva S."/>
            <person name="Morgado L.N."/>
            <person name="Niskanen T."/>
            <person name="Noordeloos M.E."/>
            <person name="Ohm R.A."/>
            <person name="Ortiz-Santana B."/>
            <person name="Ovrebo C."/>
            <person name="Racz N."/>
            <person name="Riley R."/>
            <person name="Savchenko A."/>
            <person name="Shiryaev A."/>
            <person name="Soop K."/>
            <person name="Spirin V."/>
            <person name="Szebenyi C."/>
            <person name="Tomsovsky M."/>
            <person name="Tulloss R.E."/>
            <person name="Uehling J."/>
            <person name="Grigoriev I.V."/>
            <person name="Vagvolgyi C."/>
            <person name="Papp T."/>
            <person name="Martin F.M."/>
            <person name="Miettinen O."/>
            <person name="Hibbett D.S."/>
            <person name="Nagy L.G."/>
        </authorList>
    </citation>
    <scope>NUCLEOTIDE SEQUENCE [LARGE SCALE GENOMIC DNA]</scope>
    <source>
        <strain evidence="3 4">FP101781</strain>
    </source>
</reference>
<evidence type="ECO:0000313" key="4">
    <source>
        <dbReference type="Proteomes" id="UP000298030"/>
    </source>
</evidence>
<gene>
    <name evidence="3" type="ORF">FA13DRAFT_1754511</name>
</gene>
<protein>
    <recommendedName>
        <fullName evidence="2">FAS1 domain-containing protein</fullName>
    </recommendedName>
</protein>
<dbReference type="Pfam" id="PF02469">
    <property type="entry name" value="Fasciclin"/>
    <property type="match status" value="1"/>
</dbReference>
<dbReference type="SUPFAM" id="SSF82153">
    <property type="entry name" value="FAS1 domain"/>
    <property type="match status" value="1"/>
</dbReference>
<feature type="domain" description="FAS1" evidence="2">
    <location>
        <begin position="15"/>
        <end position="163"/>
    </location>
</feature>
<evidence type="ECO:0000259" key="2">
    <source>
        <dbReference type="PROSITE" id="PS50213"/>
    </source>
</evidence>
<dbReference type="PROSITE" id="PS50213">
    <property type="entry name" value="FAS1"/>
    <property type="match status" value="1"/>
</dbReference>
<name>A0A4Y7TEM2_COPMI</name>
<evidence type="ECO:0000256" key="1">
    <source>
        <dbReference type="ARBA" id="ARBA00022729"/>
    </source>
</evidence>
<evidence type="ECO:0000313" key="3">
    <source>
        <dbReference type="EMBL" id="TEB32451.1"/>
    </source>
</evidence>
<dbReference type="Gene3D" id="2.30.180.10">
    <property type="entry name" value="FAS1 domain"/>
    <property type="match status" value="1"/>
</dbReference>
<dbReference type="OrthoDB" id="5551751at2759"/>